<feature type="region of interest" description="Disordered" evidence="1">
    <location>
        <begin position="534"/>
        <end position="554"/>
    </location>
</feature>
<dbReference type="EMBL" id="BDGI01000114">
    <property type="protein sequence ID" value="GAV29367.1"/>
    <property type="molecule type" value="Genomic_DNA"/>
</dbReference>
<keyword evidence="3" id="KW-1185">Reference proteome</keyword>
<sequence length="610" mass="67842">MIRCCQSSGLTDYERQIKKLNQILGGIQTNSTGNKHAFFNKIPDNYFSTFIEILQNSQESNTDVIQLKKVITINDLIESTIFNNELIRILNIMDEFATLPIAEKITFLKKLKLEIEKFPKPLLINKFIPILINAVDMDQLKKNVQTTPEVEELIIESCDNLIILSQKLSQLTFTDKVFPFILTLLKKLQFDGFKILLLKNLPIIQKCLNASIDNNSSNDGFQKFSLDLFDKCINEKNSLAVQELTLMNLKTVLPFQPYSVITSDILPRICTIYSTTTSLKIKNLTLASFITMITGVKNNALDDFLIVDKILPLIYNTSSANYANTKFTNSILKLYNCIFDKLAKSTNKSFNSQGSETEIYDIIMEIGFNIWKIAKLVTNRQDLNVAYGTWSKVENFLKKDLDSKVTDNGISESATTSRIASPMPAELSTFTPTPIPVLNKSKATVTNDSNDAFFNVNERTPYTSRTDSFAVMTANKGLNLNKPKHSSTANLAFGQTNAVNKSVPINNNGSLGSRIDWSRADSFAPMQATNTFRGASQSSSAINWNNSTGGKNAENLSALKTSSVTDAFGVMQPTSKRGKNVELKDDDDDGWGDFAVGSTTANNGWNGSLL</sequence>
<evidence type="ECO:0000256" key="1">
    <source>
        <dbReference type="SAM" id="MobiDB-lite"/>
    </source>
</evidence>
<dbReference type="Proteomes" id="UP000186136">
    <property type="component" value="Unassembled WGS sequence"/>
</dbReference>
<dbReference type="AlphaFoldDB" id="A0A1Q2YIJ3"/>
<name>A0A1Q2YIJ3_9ASCO</name>
<evidence type="ECO:0000313" key="3">
    <source>
        <dbReference type="Proteomes" id="UP000186136"/>
    </source>
</evidence>
<dbReference type="PANTHER" id="PTHR12984">
    <property type="entry name" value="SCY1-RELATED S/T PROTEIN KINASE-LIKE"/>
    <property type="match status" value="1"/>
</dbReference>
<evidence type="ECO:0000313" key="2">
    <source>
        <dbReference type="EMBL" id="GAV29367.1"/>
    </source>
</evidence>
<dbReference type="Gene3D" id="1.25.10.10">
    <property type="entry name" value="Leucine-rich Repeat Variant"/>
    <property type="match status" value="1"/>
</dbReference>
<dbReference type="PANTHER" id="PTHR12984:SF6">
    <property type="entry name" value="SCY1-LIKE PROTEIN 2"/>
    <property type="match status" value="1"/>
</dbReference>
<reference evidence="2 3" key="1">
    <citation type="submission" date="2016-08" db="EMBL/GenBank/DDBJ databases">
        <title>Whole genome shotgun sequence of Pichia membranifaciens KS47-1.</title>
        <authorList>
            <person name="Konishi M."/>
            <person name="Ishida M."/>
            <person name="Arakawa T."/>
            <person name="Kato Y."/>
            <person name="Horiuchi J."/>
        </authorList>
    </citation>
    <scope>NUCLEOTIDE SEQUENCE [LARGE SCALE GENOMIC DNA]</scope>
    <source>
        <strain evidence="2 3">KS47-1</strain>
    </source>
</reference>
<proteinExistence type="predicted"/>
<gene>
    <name evidence="2" type="ORF">PMKS-002849</name>
</gene>
<organism evidence="2 3">
    <name type="scientific">Pichia membranifaciens</name>
    <dbReference type="NCBI Taxonomy" id="4926"/>
    <lineage>
        <taxon>Eukaryota</taxon>
        <taxon>Fungi</taxon>
        <taxon>Dikarya</taxon>
        <taxon>Ascomycota</taxon>
        <taxon>Saccharomycotina</taxon>
        <taxon>Pichiomycetes</taxon>
        <taxon>Pichiales</taxon>
        <taxon>Pichiaceae</taxon>
        <taxon>Pichia</taxon>
    </lineage>
</organism>
<dbReference type="OrthoDB" id="79687at2759"/>
<protein>
    <submittedName>
        <fullName evidence="2">Uncharacterized protein</fullName>
    </submittedName>
</protein>
<dbReference type="InterPro" id="IPR051177">
    <property type="entry name" value="CIK-Related_Protein"/>
</dbReference>
<accession>A0A1Q2YIJ3</accession>
<dbReference type="InterPro" id="IPR011989">
    <property type="entry name" value="ARM-like"/>
</dbReference>
<comment type="caution">
    <text evidence="2">The sequence shown here is derived from an EMBL/GenBank/DDBJ whole genome shotgun (WGS) entry which is preliminary data.</text>
</comment>